<name>A0A0N4UXC4_ENTVE</name>
<reference evidence="2 3" key="2">
    <citation type="submission" date="2018-10" db="EMBL/GenBank/DDBJ databases">
        <authorList>
            <consortium name="Pathogen Informatics"/>
        </authorList>
    </citation>
    <scope>NUCLEOTIDE SEQUENCE [LARGE SCALE GENOMIC DNA]</scope>
</reference>
<dbReference type="OrthoDB" id="5823731at2759"/>
<protein>
    <submittedName>
        <fullName evidence="2 4">Uncharacterized protein</fullName>
    </submittedName>
</protein>
<feature type="transmembrane region" description="Helical" evidence="1">
    <location>
        <begin position="7"/>
        <end position="28"/>
    </location>
</feature>
<feature type="transmembrane region" description="Helical" evidence="1">
    <location>
        <begin position="87"/>
        <end position="108"/>
    </location>
</feature>
<feature type="transmembrane region" description="Helical" evidence="1">
    <location>
        <begin position="175"/>
        <end position="199"/>
    </location>
</feature>
<keyword evidence="1" id="KW-1133">Transmembrane helix</keyword>
<dbReference type="EMBL" id="UXUI01007282">
    <property type="protein sequence ID" value="VDD86747.1"/>
    <property type="molecule type" value="Genomic_DNA"/>
</dbReference>
<dbReference type="PANTHER" id="PTHR37446">
    <property type="entry name" value="CLAUDIN-LIKE IN CAENORHABDITIS"/>
    <property type="match status" value="1"/>
</dbReference>
<dbReference type="PANTHER" id="PTHR37446:SF1">
    <property type="entry name" value="CLAUDIN"/>
    <property type="match status" value="1"/>
</dbReference>
<evidence type="ECO:0000313" key="3">
    <source>
        <dbReference type="Proteomes" id="UP000274131"/>
    </source>
</evidence>
<evidence type="ECO:0000256" key="1">
    <source>
        <dbReference type="SAM" id="Phobius"/>
    </source>
</evidence>
<evidence type="ECO:0000313" key="4">
    <source>
        <dbReference type="WBParaSite" id="EVEC_0000218201-mRNA-1"/>
    </source>
</evidence>
<sequence length="203" mass="21737">MIGQIVYIAVMVVAFGLTVAAVFSPGWADFKNSGGDVVNDLKDQKIPKGIFSFFCKMPGDSKNKSSTGNAEDQCKQWFDNLPGWEKAVVATMILALLSEIAAIAWTVLTCCACCCKQFLIYPLPLFAGLAAIFLAVAVGCYGSHNKNLFNDVFNKIESGTNPTDFSSDTELGYSFYLACVALGLTAADIIVGLLTVTLAKKCL</sequence>
<reference evidence="4" key="1">
    <citation type="submission" date="2017-02" db="UniProtKB">
        <authorList>
            <consortium name="WormBaseParasite"/>
        </authorList>
    </citation>
    <scope>IDENTIFICATION</scope>
</reference>
<organism evidence="4">
    <name type="scientific">Enterobius vermicularis</name>
    <name type="common">Human pinworm</name>
    <dbReference type="NCBI Taxonomy" id="51028"/>
    <lineage>
        <taxon>Eukaryota</taxon>
        <taxon>Metazoa</taxon>
        <taxon>Ecdysozoa</taxon>
        <taxon>Nematoda</taxon>
        <taxon>Chromadorea</taxon>
        <taxon>Rhabditida</taxon>
        <taxon>Spirurina</taxon>
        <taxon>Oxyuridomorpha</taxon>
        <taxon>Oxyuroidea</taxon>
        <taxon>Oxyuridae</taxon>
        <taxon>Enterobius</taxon>
    </lineage>
</organism>
<dbReference type="AlphaFoldDB" id="A0A0N4UXC4"/>
<dbReference type="WBParaSite" id="EVEC_0000218201-mRNA-1">
    <property type="protein sequence ID" value="EVEC_0000218201-mRNA-1"/>
    <property type="gene ID" value="EVEC_0000218201"/>
</dbReference>
<accession>A0A0N4UXC4</accession>
<proteinExistence type="predicted"/>
<keyword evidence="1" id="KW-0812">Transmembrane</keyword>
<dbReference type="InterPro" id="IPR009545">
    <property type="entry name" value="Claudin-like"/>
</dbReference>
<evidence type="ECO:0000313" key="2">
    <source>
        <dbReference type="EMBL" id="VDD86747.1"/>
    </source>
</evidence>
<feature type="transmembrane region" description="Helical" evidence="1">
    <location>
        <begin position="120"/>
        <end position="144"/>
    </location>
</feature>
<gene>
    <name evidence="2" type="ORF">EVEC_LOCUS1890</name>
</gene>
<keyword evidence="3" id="KW-1185">Reference proteome</keyword>
<dbReference type="Gene3D" id="1.20.140.150">
    <property type="match status" value="1"/>
</dbReference>
<dbReference type="Proteomes" id="UP000274131">
    <property type="component" value="Unassembled WGS sequence"/>
</dbReference>
<dbReference type="Pfam" id="PF06653">
    <property type="entry name" value="Claudin_3"/>
    <property type="match status" value="1"/>
</dbReference>
<keyword evidence="1" id="KW-0472">Membrane</keyword>